<evidence type="ECO:0000313" key="5">
    <source>
        <dbReference type="EMBL" id="MFC3265194.1"/>
    </source>
</evidence>
<sequence length="257" mass="27644">MTATTEKPLAGRIAVITGASRGIGRALALETARQGAHVIALARTQGALEELDDEIRALGGSATLVPVDVTDYDALDRLGLAIHERWGRLDIMVANAGSLNPLAPLGHTTPREFDTVMAVNVTSVWRLVRSLDPLLQKSDAGRAIFMSSGAAHKCLAYWGPYSASKAALEALARTMAAENANTRVRVSIVNPGPLRTRMRAAAMPGEDPMTLRTPEDLAPHVVRLMRPDFQENGLIYDFPQNAFLRPQMPAKVAVSGF</sequence>
<dbReference type="InterPro" id="IPR057326">
    <property type="entry name" value="KR_dom"/>
</dbReference>
<keyword evidence="2 5" id="KW-0560">Oxidoreductase</keyword>
<dbReference type="InterPro" id="IPR036291">
    <property type="entry name" value="NAD(P)-bd_dom_sf"/>
</dbReference>
<proteinExistence type="inferred from homology"/>
<dbReference type="PRINTS" id="PR00080">
    <property type="entry name" value="SDRFAMILY"/>
</dbReference>
<evidence type="ECO:0000256" key="3">
    <source>
        <dbReference type="RuleBase" id="RU000363"/>
    </source>
</evidence>
<evidence type="ECO:0000256" key="2">
    <source>
        <dbReference type="ARBA" id="ARBA00023002"/>
    </source>
</evidence>
<dbReference type="PANTHER" id="PTHR44196:SF4">
    <property type="entry name" value="SHORT CHAIN DEHYDROGENASE"/>
    <property type="match status" value="1"/>
</dbReference>
<evidence type="ECO:0000259" key="4">
    <source>
        <dbReference type="SMART" id="SM00822"/>
    </source>
</evidence>
<feature type="domain" description="Ketoreductase" evidence="4">
    <location>
        <begin position="12"/>
        <end position="197"/>
    </location>
</feature>
<dbReference type="PROSITE" id="PS00061">
    <property type="entry name" value="ADH_SHORT"/>
    <property type="match status" value="1"/>
</dbReference>
<dbReference type="EC" id="1.1.1.-" evidence="5"/>
<dbReference type="InterPro" id="IPR002347">
    <property type="entry name" value="SDR_fam"/>
</dbReference>
<dbReference type="Proteomes" id="UP001595536">
    <property type="component" value="Unassembled WGS sequence"/>
</dbReference>
<comment type="similarity">
    <text evidence="1 3">Belongs to the short-chain dehydrogenases/reductases (SDR) family.</text>
</comment>
<dbReference type="PANTHER" id="PTHR44196">
    <property type="entry name" value="DEHYDROGENASE/REDUCTASE SDR FAMILY MEMBER 7B"/>
    <property type="match status" value="1"/>
</dbReference>
<dbReference type="Pfam" id="PF00106">
    <property type="entry name" value="adh_short"/>
    <property type="match status" value="1"/>
</dbReference>
<evidence type="ECO:0000256" key="1">
    <source>
        <dbReference type="ARBA" id="ARBA00006484"/>
    </source>
</evidence>
<dbReference type="RefSeq" id="WP_376829990.1">
    <property type="nucleotide sequence ID" value="NZ_JBHLWR010000006.1"/>
</dbReference>
<reference evidence="6" key="1">
    <citation type="journal article" date="2019" name="Int. J. Syst. Evol. Microbiol.">
        <title>The Global Catalogue of Microorganisms (GCM) 10K type strain sequencing project: providing services to taxonomists for standard genome sequencing and annotation.</title>
        <authorList>
            <consortium name="The Broad Institute Genomics Platform"/>
            <consortium name="The Broad Institute Genome Sequencing Center for Infectious Disease"/>
            <person name="Wu L."/>
            <person name="Ma J."/>
        </authorList>
    </citation>
    <scope>NUCLEOTIDE SEQUENCE [LARGE SCALE GENOMIC DNA]</scope>
    <source>
        <strain evidence="6">CCM 7941</strain>
    </source>
</reference>
<comment type="caution">
    <text evidence="5">The sequence shown here is derived from an EMBL/GenBank/DDBJ whole genome shotgun (WGS) entry which is preliminary data.</text>
</comment>
<organism evidence="5 6">
    <name type="scientific">Camelimonas abortus</name>
    <dbReference type="NCBI Taxonomy" id="1017184"/>
    <lineage>
        <taxon>Bacteria</taxon>
        <taxon>Pseudomonadati</taxon>
        <taxon>Pseudomonadota</taxon>
        <taxon>Alphaproteobacteria</taxon>
        <taxon>Hyphomicrobiales</taxon>
        <taxon>Chelatococcaceae</taxon>
        <taxon>Camelimonas</taxon>
    </lineage>
</organism>
<dbReference type="CDD" id="cd05233">
    <property type="entry name" value="SDR_c"/>
    <property type="match status" value="1"/>
</dbReference>
<accession>A0ABV7LBM0</accession>
<protein>
    <submittedName>
        <fullName evidence="5">SDR family NAD(P)-dependent oxidoreductase</fullName>
        <ecNumber evidence="5">1.1.1.-</ecNumber>
    </submittedName>
</protein>
<keyword evidence="6" id="KW-1185">Reference proteome</keyword>
<dbReference type="EMBL" id="JBHRUV010000013">
    <property type="protein sequence ID" value="MFC3265194.1"/>
    <property type="molecule type" value="Genomic_DNA"/>
</dbReference>
<dbReference type="SUPFAM" id="SSF51735">
    <property type="entry name" value="NAD(P)-binding Rossmann-fold domains"/>
    <property type="match status" value="1"/>
</dbReference>
<dbReference type="GO" id="GO:0016491">
    <property type="term" value="F:oxidoreductase activity"/>
    <property type="evidence" value="ECO:0007669"/>
    <property type="project" value="UniProtKB-KW"/>
</dbReference>
<dbReference type="Gene3D" id="3.40.50.720">
    <property type="entry name" value="NAD(P)-binding Rossmann-like Domain"/>
    <property type="match status" value="1"/>
</dbReference>
<dbReference type="PRINTS" id="PR00081">
    <property type="entry name" value="GDHRDH"/>
</dbReference>
<name>A0ABV7LBM0_9HYPH</name>
<dbReference type="InterPro" id="IPR020904">
    <property type="entry name" value="Sc_DH/Rdtase_CS"/>
</dbReference>
<dbReference type="SMART" id="SM00822">
    <property type="entry name" value="PKS_KR"/>
    <property type="match status" value="1"/>
</dbReference>
<evidence type="ECO:0000313" key="6">
    <source>
        <dbReference type="Proteomes" id="UP001595536"/>
    </source>
</evidence>
<gene>
    <name evidence="5" type="ORF">ACFOEX_02310</name>
</gene>